<reference evidence="2" key="1">
    <citation type="submission" date="2023-07" db="EMBL/GenBank/DDBJ databases">
        <title>Sorghum-associated microbial communities from plants grown in Nebraska, USA.</title>
        <authorList>
            <person name="Schachtman D."/>
        </authorList>
    </citation>
    <scope>NUCLEOTIDE SEQUENCE</scope>
    <source>
        <strain evidence="2">BE80</strain>
    </source>
</reference>
<gene>
    <name evidence="2" type="ORF">J2W91_005584</name>
</gene>
<dbReference type="AlphaFoldDB" id="A0AAP5H645"/>
<feature type="transmembrane region" description="Helical" evidence="1">
    <location>
        <begin position="217"/>
        <end position="239"/>
    </location>
</feature>
<feature type="transmembrane region" description="Helical" evidence="1">
    <location>
        <begin position="127"/>
        <end position="150"/>
    </location>
</feature>
<keyword evidence="1" id="KW-0812">Transmembrane</keyword>
<protein>
    <submittedName>
        <fullName evidence="2">Uncharacterized protein</fullName>
    </submittedName>
</protein>
<feature type="transmembrane region" description="Helical" evidence="1">
    <location>
        <begin position="79"/>
        <end position="107"/>
    </location>
</feature>
<accession>A0AAP5H645</accession>
<dbReference type="RefSeq" id="WP_056694458.1">
    <property type="nucleotide sequence ID" value="NZ_JAVDTR010000022.1"/>
</dbReference>
<keyword evidence="1" id="KW-1133">Transmembrane helix</keyword>
<evidence type="ECO:0000256" key="1">
    <source>
        <dbReference type="SAM" id="Phobius"/>
    </source>
</evidence>
<dbReference type="Proteomes" id="UP001254832">
    <property type="component" value="Unassembled WGS sequence"/>
</dbReference>
<keyword evidence="1" id="KW-0472">Membrane</keyword>
<feature type="transmembrane region" description="Helical" evidence="1">
    <location>
        <begin position="40"/>
        <end position="59"/>
    </location>
</feature>
<evidence type="ECO:0000313" key="3">
    <source>
        <dbReference type="Proteomes" id="UP001254832"/>
    </source>
</evidence>
<name>A0AAP5H645_PAEAM</name>
<dbReference type="EMBL" id="JAVDTR010000022">
    <property type="protein sequence ID" value="MDR6727059.1"/>
    <property type="molecule type" value="Genomic_DNA"/>
</dbReference>
<sequence>MMTLLKYDFKRNWNTLLASLVALIILQVAVAPFLPNGGEVILAIVSYTAVGIATFVKMIKTYWSNIRAYNRRLVPVSGLSHVLSPLLFGAICGLVLAVIGTIHLLIYDSLNSRIDIMYFINMSGMDFSSIIAVILLGLWVILFMSVIIFLSISIAGSFRWISGPWIGLVAYFIITSVLSWVENVIFSGVVSPLQIFNFTEESTGITFTSNGPVWGNVMWGSTIFEVVVAIGCVALTVYLNNKKVEV</sequence>
<evidence type="ECO:0000313" key="2">
    <source>
        <dbReference type="EMBL" id="MDR6727059.1"/>
    </source>
</evidence>
<comment type="caution">
    <text evidence="2">The sequence shown here is derived from an EMBL/GenBank/DDBJ whole genome shotgun (WGS) entry which is preliminary data.</text>
</comment>
<organism evidence="2 3">
    <name type="scientific">Paenibacillus amylolyticus</name>
    <dbReference type="NCBI Taxonomy" id="1451"/>
    <lineage>
        <taxon>Bacteria</taxon>
        <taxon>Bacillati</taxon>
        <taxon>Bacillota</taxon>
        <taxon>Bacilli</taxon>
        <taxon>Bacillales</taxon>
        <taxon>Paenibacillaceae</taxon>
        <taxon>Paenibacillus</taxon>
    </lineage>
</organism>
<feature type="transmembrane region" description="Helical" evidence="1">
    <location>
        <begin position="162"/>
        <end position="181"/>
    </location>
</feature>
<proteinExistence type="predicted"/>